<reference evidence="1 2" key="1">
    <citation type="submission" date="2019-05" db="EMBL/GenBank/DDBJ databases">
        <title>Mikania micrantha, genome provides insights into the molecular mechanism of rapid growth.</title>
        <authorList>
            <person name="Liu B."/>
        </authorList>
    </citation>
    <scope>NUCLEOTIDE SEQUENCE [LARGE SCALE GENOMIC DNA]</scope>
    <source>
        <strain evidence="1">NLD-2019</strain>
        <tissue evidence="1">Leaf</tissue>
    </source>
</reference>
<dbReference type="EMBL" id="SZYD01000018">
    <property type="protein sequence ID" value="KAD2805358.1"/>
    <property type="molecule type" value="Genomic_DNA"/>
</dbReference>
<proteinExistence type="predicted"/>
<keyword evidence="2" id="KW-1185">Reference proteome</keyword>
<organism evidence="1 2">
    <name type="scientific">Mikania micrantha</name>
    <name type="common">bitter vine</name>
    <dbReference type="NCBI Taxonomy" id="192012"/>
    <lineage>
        <taxon>Eukaryota</taxon>
        <taxon>Viridiplantae</taxon>
        <taxon>Streptophyta</taxon>
        <taxon>Embryophyta</taxon>
        <taxon>Tracheophyta</taxon>
        <taxon>Spermatophyta</taxon>
        <taxon>Magnoliopsida</taxon>
        <taxon>eudicotyledons</taxon>
        <taxon>Gunneridae</taxon>
        <taxon>Pentapetalae</taxon>
        <taxon>asterids</taxon>
        <taxon>campanulids</taxon>
        <taxon>Asterales</taxon>
        <taxon>Asteraceae</taxon>
        <taxon>Asteroideae</taxon>
        <taxon>Heliantheae alliance</taxon>
        <taxon>Eupatorieae</taxon>
        <taxon>Mikania</taxon>
    </lineage>
</organism>
<evidence type="ECO:0000313" key="2">
    <source>
        <dbReference type="Proteomes" id="UP000326396"/>
    </source>
</evidence>
<dbReference type="Proteomes" id="UP000326396">
    <property type="component" value="Linkage Group LG8"/>
</dbReference>
<protein>
    <submittedName>
        <fullName evidence="1">Uncharacterized protein</fullName>
    </submittedName>
</protein>
<dbReference type="OrthoDB" id="1782918at2759"/>
<dbReference type="AlphaFoldDB" id="A0A5N6LUU2"/>
<gene>
    <name evidence="1" type="ORF">E3N88_38735</name>
</gene>
<sequence>MSSWFATQIQFEYRKRWVNFKPQQPERYHQPENDANTQRHKVILKWLPPNVMKKIPLRKMLMVQCKENTWDTIRIFDPMWLTNLSLEDVKTLYRCQILFEIGDMEQALQFKRVIGHASRLIFMSAMTEKLFQKSF</sequence>
<name>A0A5N6LUU2_9ASTR</name>
<evidence type="ECO:0000313" key="1">
    <source>
        <dbReference type="EMBL" id="KAD2805358.1"/>
    </source>
</evidence>
<comment type="caution">
    <text evidence="1">The sequence shown here is derived from an EMBL/GenBank/DDBJ whole genome shotgun (WGS) entry which is preliminary data.</text>
</comment>
<accession>A0A5N6LUU2</accession>